<feature type="domain" description="TonB C-terminal" evidence="6">
    <location>
        <begin position="37"/>
        <end position="132"/>
    </location>
</feature>
<comment type="caution">
    <text evidence="7">The sequence shown here is derived from an EMBL/GenBank/DDBJ whole genome shotgun (WGS) entry which is preliminary data.</text>
</comment>
<evidence type="ECO:0000256" key="4">
    <source>
        <dbReference type="ARBA" id="ARBA00023136"/>
    </source>
</evidence>
<evidence type="ECO:0000256" key="1">
    <source>
        <dbReference type="ARBA" id="ARBA00004167"/>
    </source>
</evidence>
<reference evidence="8" key="1">
    <citation type="journal article" date="2018" name="Front. Microbiol.">
        <title>Genome-Based Analysis Reveals the Taxonomy and Diversity of the Family Idiomarinaceae.</title>
        <authorList>
            <person name="Liu Y."/>
            <person name="Lai Q."/>
            <person name="Shao Z."/>
        </authorList>
    </citation>
    <scope>NUCLEOTIDE SEQUENCE [LARGE SCALE GENOMIC DNA]</scope>
    <source>
        <strain evidence="8">AIS</strain>
    </source>
</reference>
<evidence type="ECO:0000259" key="6">
    <source>
        <dbReference type="PROSITE" id="PS52015"/>
    </source>
</evidence>
<comment type="subcellular location">
    <subcellularLocation>
        <location evidence="1">Membrane</location>
        <topology evidence="1">Single-pass membrane protein</topology>
    </subcellularLocation>
</comment>
<dbReference type="InterPro" id="IPR037682">
    <property type="entry name" value="TonB_C"/>
</dbReference>
<dbReference type="PROSITE" id="PS52015">
    <property type="entry name" value="TONB_CTD"/>
    <property type="match status" value="1"/>
</dbReference>
<dbReference type="GO" id="GO:0016020">
    <property type="term" value="C:membrane"/>
    <property type="evidence" value="ECO:0007669"/>
    <property type="project" value="UniProtKB-SubCell"/>
</dbReference>
<dbReference type="AlphaFoldDB" id="A0A432WSI3"/>
<keyword evidence="4" id="KW-0472">Membrane</keyword>
<evidence type="ECO:0000313" key="8">
    <source>
        <dbReference type="Proteomes" id="UP000286934"/>
    </source>
</evidence>
<protein>
    <recommendedName>
        <fullName evidence="6">TonB C-terminal domain-containing protein</fullName>
    </recommendedName>
</protein>
<dbReference type="NCBIfam" id="TIGR01352">
    <property type="entry name" value="tonB_Cterm"/>
    <property type="match status" value="1"/>
</dbReference>
<dbReference type="Proteomes" id="UP000286934">
    <property type="component" value="Unassembled WGS sequence"/>
</dbReference>
<dbReference type="RefSeq" id="WP_126807446.1">
    <property type="nucleotide sequence ID" value="NZ_PIPP01000003.1"/>
</dbReference>
<evidence type="ECO:0000256" key="3">
    <source>
        <dbReference type="ARBA" id="ARBA00022989"/>
    </source>
</evidence>
<dbReference type="EMBL" id="PIPP01000003">
    <property type="protein sequence ID" value="RUO36732.1"/>
    <property type="molecule type" value="Genomic_DNA"/>
</dbReference>
<evidence type="ECO:0000256" key="5">
    <source>
        <dbReference type="SAM" id="SignalP"/>
    </source>
</evidence>
<feature type="signal peptide" evidence="5">
    <location>
        <begin position="1"/>
        <end position="20"/>
    </location>
</feature>
<proteinExistence type="predicted"/>
<evidence type="ECO:0000313" key="7">
    <source>
        <dbReference type="EMBL" id="RUO36732.1"/>
    </source>
</evidence>
<evidence type="ECO:0000256" key="2">
    <source>
        <dbReference type="ARBA" id="ARBA00022692"/>
    </source>
</evidence>
<keyword evidence="5" id="KW-0732">Signal</keyword>
<accession>A0A432WSI3</accession>
<name>A0A432WSI3_9GAMM</name>
<organism evidence="7 8">
    <name type="scientific">Aliidiomarina shirensis</name>
    <dbReference type="NCBI Taxonomy" id="1048642"/>
    <lineage>
        <taxon>Bacteria</taxon>
        <taxon>Pseudomonadati</taxon>
        <taxon>Pseudomonadota</taxon>
        <taxon>Gammaproteobacteria</taxon>
        <taxon>Alteromonadales</taxon>
        <taxon>Idiomarinaceae</taxon>
        <taxon>Aliidiomarina</taxon>
    </lineage>
</organism>
<dbReference type="InterPro" id="IPR006260">
    <property type="entry name" value="TonB/TolA_C"/>
</dbReference>
<keyword evidence="3" id="KW-1133">Transmembrane helix</keyword>
<keyword evidence="2" id="KW-0812">Transmembrane</keyword>
<sequence>MKRFALLLMSVLYLAGCASPYTPRDMEYFDTTDSPIMYGKNWALERKTMPVYPLGAGLNGQSGCVILSFTINKTGRPTNIEVVQSYPTDIFEHNARVALSFWRWSLIENATPKPHHTGVQLFFYSGLESRKKANESCDLLNDKKS</sequence>
<gene>
    <name evidence="7" type="ORF">CWE13_07735</name>
</gene>
<dbReference type="Pfam" id="PF03544">
    <property type="entry name" value="TonB_C"/>
    <property type="match status" value="1"/>
</dbReference>
<dbReference type="GO" id="GO:0055085">
    <property type="term" value="P:transmembrane transport"/>
    <property type="evidence" value="ECO:0007669"/>
    <property type="project" value="InterPro"/>
</dbReference>
<dbReference type="OrthoDB" id="1628901at2"/>
<keyword evidence="8" id="KW-1185">Reference proteome</keyword>
<dbReference type="SUPFAM" id="SSF74653">
    <property type="entry name" value="TolA/TonB C-terminal domain"/>
    <property type="match status" value="1"/>
</dbReference>
<feature type="chain" id="PRO_5019178314" description="TonB C-terminal domain-containing protein" evidence="5">
    <location>
        <begin position="21"/>
        <end position="145"/>
    </location>
</feature>
<dbReference type="Gene3D" id="3.30.2420.10">
    <property type="entry name" value="TonB"/>
    <property type="match status" value="1"/>
</dbReference>